<dbReference type="GO" id="GO:0005741">
    <property type="term" value="C:mitochondrial outer membrane"/>
    <property type="evidence" value="ECO:0007669"/>
    <property type="project" value="UniProtKB-SubCell"/>
</dbReference>
<feature type="compositionally biased region" description="Low complexity" evidence="12">
    <location>
        <begin position="146"/>
        <end position="162"/>
    </location>
</feature>
<evidence type="ECO:0000256" key="4">
    <source>
        <dbReference type="ARBA" id="ARBA00022692"/>
    </source>
</evidence>
<keyword evidence="8" id="KW-0811">Translocation</keyword>
<keyword evidence="9" id="KW-0496">Mitochondrion</keyword>
<dbReference type="InterPro" id="IPR005683">
    <property type="entry name" value="Tom22"/>
</dbReference>
<sequence>MVKLQEVEDEHFTEKPESSKDNALLLSDDDDDDYTDTDSEISDVSSPEELQSHETIFDRIYALRDIVPPRTRSKINSGVSTLGSYAKGTWSFTSKSVWVLSTTMIFWGVPYGLALLQETELLEQEREQGMLREGGNMMLQSGEADAPGGIAPQGQQGARPAL</sequence>
<keyword evidence="14" id="KW-1185">Reference proteome</keyword>
<gene>
    <name evidence="13" type="ORF">UCRPC4_g03827</name>
</gene>
<dbReference type="Proteomes" id="UP000053317">
    <property type="component" value="Unassembled WGS sequence"/>
</dbReference>
<keyword evidence="6" id="KW-0653">Protein transport</keyword>
<name>A0A0G2EFU5_PHACM</name>
<evidence type="ECO:0000256" key="11">
    <source>
        <dbReference type="ARBA" id="ARBA00023170"/>
    </source>
</evidence>
<keyword evidence="4" id="KW-0812">Transmembrane</keyword>
<dbReference type="OrthoDB" id="10016939at2759"/>
<evidence type="ECO:0000256" key="6">
    <source>
        <dbReference type="ARBA" id="ARBA00022927"/>
    </source>
</evidence>
<comment type="subcellular location">
    <subcellularLocation>
        <location evidence="1">Mitochondrion outer membrane</location>
        <topology evidence="1">Single-pass membrane protein</topology>
    </subcellularLocation>
</comment>
<comment type="similarity">
    <text evidence="2">Belongs to the Tom22 family.</text>
</comment>
<evidence type="ECO:0000313" key="14">
    <source>
        <dbReference type="Proteomes" id="UP000053317"/>
    </source>
</evidence>
<evidence type="ECO:0000256" key="8">
    <source>
        <dbReference type="ARBA" id="ARBA00023010"/>
    </source>
</evidence>
<keyword evidence="3" id="KW-0813">Transport</keyword>
<evidence type="ECO:0000256" key="9">
    <source>
        <dbReference type="ARBA" id="ARBA00023128"/>
    </source>
</evidence>
<dbReference type="GO" id="GO:0006886">
    <property type="term" value="P:intracellular protein transport"/>
    <property type="evidence" value="ECO:0007669"/>
    <property type="project" value="InterPro"/>
</dbReference>
<protein>
    <submittedName>
        <fullName evidence="13">Putative mitochondrial import receptor subunit tom22</fullName>
    </submittedName>
</protein>
<keyword evidence="7" id="KW-1133">Transmembrane helix</keyword>
<dbReference type="CDD" id="cd22884">
    <property type="entry name" value="TOM22"/>
    <property type="match status" value="1"/>
</dbReference>
<dbReference type="AlphaFoldDB" id="A0A0G2EFU5"/>
<dbReference type="PANTHER" id="PTHR12504:SF0">
    <property type="entry name" value="MITOCHONDRIAL IMPORT RECEPTOR SUBUNIT TOM22 HOMOLOG"/>
    <property type="match status" value="1"/>
</dbReference>
<evidence type="ECO:0000313" key="13">
    <source>
        <dbReference type="EMBL" id="KKY21131.1"/>
    </source>
</evidence>
<evidence type="ECO:0000256" key="2">
    <source>
        <dbReference type="ARBA" id="ARBA00009874"/>
    </source>
</evidence>
<feature type="compositionally biased region" description="Acidic residues" evidence="12">
    <location>
        <begin position="27"/>
        <end position="41"/>
    </location>
</feature>
<feature type="region of interest" description="Disordered" evidence="12">
    <location>
        <begin position="1"/>
        <end position="50"/>
    </location>
</feature>
<feature type="region of interest" description="Disordered" evidence="12">
    <location>
        <begin position="138"/>
        <end position="162"/>
    </location>
</feature>
<evidence type="ECO:0000256" key="5">
    <source>
        <dbReference type="ARBA" id="ARBA00022787"/>
    </source>
</evidence>
<evidence type="ECO:0000256" key="12">
    <source>
        <dbReference type="SAM" id="MobiDB-lite"/>
    </source>
</evidence>
<dbReference type="PANTHER" id="PTHR12504">
    <property type="entry name" value="MITOCHONDRIAL IMPORT RECEPTOR SUBUNIT TOM22"/>
    <property type="match status" value="1"/>
</dbReference>
<dbReference type="EMBL" id="LCWF01000087">
    <property type="protein sequence ID" value="KKY21131.1"/>
    <property type="molecule type" value="Genomic_DNA"/>
</dbReference>
<evidence type="ECO:0000256" key="7">
    <source>
        <dbReference type="ARBA" id="ARBA00022989"/>
    </source>
</evidence>
<keyword evidence="10" id="KW-0472">Membrane</keyword>
<evidence type="ECO:0000256" key="1">
    <source>
        <dbReference type="ARBA" id="ARBA00004572"/>
    </source>
</evidence>
<keyword evidence="5" id="KW-1000">Mitochondrion outer membrane</keyword>
<feature type="compositionally biased region" description="Basic and acidic residues" evidence="12">
    <location>
        <begin position="10"/>
        <end position="20"/>
    </location>
</feature>
<reference evidence="13 14" key="2">
    <citation type="submission" date="2015-05" db="EMBL/GenBank/DDBJ databases">
        <authorList>
            <person name="Morales-Cruz A."/>
            <person name="Amrine K.C."/>
            <person name="Cantu D."/>
        </authorList>
    </citation>
    <scope>NUCLEOTIDE SEQUENCE [LARGE SCALE GENOMIC DNA]</scope>
    <source>
        <strain evidence="13">UCRPC4</strain>
    </source>
</reference>
<accession>A0A0G2EFU5</accession>
<dbReference type="Pfam" id="PF04281">
    <property type="entry name" value="Tom22"/>
    <property type="match status" value="1"/>
</dbReference>
<organism evidence="13 14">
    <name type="scientific">Phaeomoniella chlamydospora</name>
    <name type="common">Phaeoacremonium chlamydosporum</name>
    <dbReference type="NCBI Taxonomy" id="158046"/>
    <lineage>
        <taxon>Eukaryota</taxon>
        <taxon>Fungi</taxon>
        <taxon>Dikarya</taxon>
        <taxon>Ascomycota</taxon>
        <taxon>Pezizomycotina</taxon>
        <taxon>Eurotiomycetes</taxon>
        <taxon>Chaetothyriomycetidae</taxon>
        <taxon>Phaeomoniellales</taxon>
        <taxon>Phaeomoniellaceae</taxon>
        <taxon>Phaeomoniella</taxon>
    </lineage>
</organism>
<evidence type="ECO:0000256" key="10">
    <source>
        <dbReference type="ARBA" id="ARBA00023136"/>
    </source>
</evidence>
<proteinExistence type="inferred from homology"/>
<comment type="caution">
    <text evidence="13">The sequence shown here is derived from an EMBL/GenBank/DDBJ whole genome shotgun (WGS) entry which is preliminary data.</text>
</comment>
<evidence type="ECO:0000256" key="3">
    <source>
        <dbReference type="ARBA" id="ARBA00022448"/>
    </source>
</evidence>
<keyword evidence="11 13" id="KW-0675">Receptor</keyword>
<reference evidence="13 14" key="1">
    <citation type="submission" date="2015-05" db="EMBL/GenBank/DDBJ databases">
        <title>Distinctive expansion of gene families associated with plant cell wall degradation and secondary metabolism in the genomes of grapevine trunk pathogens.</title>
        <authorList>
            <person name="Lawrence D.P."/>
            <person name="Travadon R."/>
            <person name="Rolshausen P.E."/>
            <person name="Baumgartner K."/>
        </authorList>
    </citation>
    <scope>NUCLEOTIDE SEQUENCE [LARGE SCALE GENOMIC DNA]</scope>
    <source>
        <strain evidence="13">UCRPC4</strain>
    </source>
</reference>